<comment type="similarity">
    <text evidence="1">Belongs to the universal ribosomal protein uS11 family.</text>
</comment>
<dbReference type="HAMAP" id="MF_01310">
    <property type="entry name" value="Ribosomal_uS11"/>
    <property type="match status" value="1"/>
</dbReference>
<dbReference type="FunCoup" id="E2BYI9">
    <property type="interactions" value="410"/>
</dbReference>
<dbReference type="OMA" id="QFDGVAY"/>
<dbReference type="EMBL" id="GL451478">
    <property type="protein sequence ID" value="EFN79273.1"/>
    <property type="molecule type" value="Genomic_DNA"/>
</dbReference>
<dbReference type="Pfam" id="PF00411">
    <property type="entry name" value="Ribosomal_S11"/>
    <property type="match status" value="1"/>
</dbReference>
<evidence type="ECO:0000256" key="1">
    <source>
        <dbReference type="ARBA" id="ARBA00006194"/>
    </source>
</evidence>
<feature type="signal peptide" evidence="4">
    <location>
        <begin position="1"/>
        <end position="17"/>
    </location>
</feature>
<dbReference type="InterPro" id="IPR001971">
    <property type="entry name" value="Ribosomal_uS11"/>
</dbReference>
<dbReference type="STRING" id="610380.E2BYI9"/>
<dbReference type="AlphaFoldDB" id="E2BYI9"/>
<dbReference type="PANTHER" id="PTHR11759">
    <property type="entry name" value="40S RIBOSOMAL PROTEIN S14/30S RIBOSOMAL PROTEIN S11"/>
    <property type="match status" value="1"/>
</dbReference>
<reference evidence="5 6" key="1">
    <citation type="journal article" date="2010" name="Science">
        <title>Genomic comparison of the ants Camponotus floridanus and Harpegnathos saltator.</title>
        <authorList>
            <person name="Bonasio R."/>
            <person name="Zhang G."/>
            <person name="Ye C."/>
            <person name="Mutti N.S."/>
            <person name="Fang X."/>
            <person name="Qin N."/>
            <person name="Donahue G."/>
            <person name="Yang P."/>
            <person name="Li Q."/>
            <person name="Li C."/>
            <person name="Zhang P."/>
            <person name="Huang Z."/>
            <person name="Berger S.L."/>
            <person name="Reinberg D."/>
            <person name="Wang J."/>
            <person name="Liebig J."/>
        </authorList>
    </citation>
    <scope>NUCLEOTIDE SEQUENCE [LARGE SCALE GENOMIC DNA]</scope>
    <source>
        <strain evidence="5 6">R22 G/1</strain>
    </source>
</reference>
<dbReference type="InParanoid" id="E2BYI9"/>
<dbReference type="GO" id="GO:1990904">
    <property type="term" value="C:ribonucleoprotein complex"/>
    <property type="evidence" value="ECO:0007669"/>
    <property type="project" value="UniProtKB-KW"/>
</dbReference>
<keyword evidence="6" id="KW-1185">Reference proteome</keyword>
<accession>E2BYI9</accession>
<keyword evidence="2 5" id="KW-0689">Ribosomal protein</keyword>
<dbReference type="GO" id="GO:0006412">
    <property type="term" value="P:translation"/>
    <property type="evidence" value="ECO:0007669"/>
    <property type="project" value="InterPro"/>
</dbReference>
<dbReference type="Gene3D" id="3.30.420.80">
    <property type="entry name" value="Ribosomal protein S11"/>
    <property type="match status" value="1"/>
</dbReference>
<keyword evidence="4" id="KW-0732">Signal</keyword>
<dbReference type="GO" id="GO:0005840">
    <property type="term" value="C:ribosome"/>
    <property type="evidence" value="ECO:0007669"/>
    <property type="project" value="UniProtKB-KW"/>
</dbReference>
<dbReference type="OrthoDB" id="1654884at2759"/>
<proteinExistence type="inferred from homology"/>
<evidence type="ECO:0000256" key="4">
    <source>
        <dbReference type="SAM" id="SignalP"/>
    </source>
</evidence>
<feature type="chain" id="PRO_5003158184" evidence="4">
    <location>
        <begin position="18"/>
        <end position="212"/>
    </location>
</feature>
<dbReference type="PhylomeDB" id="E2BYI9"/>
<sequence length="212" mass="23236">MIKSALLLFKSPLLSNSVSVSGAAICAFLNTITPRNICTTSLCNKKIRSDSGKLRVGKDSKYELIEGETTPELLNINQKESLFPDADTPNRLFNGILYKELHIINIKSTPNNTIMTLTDCTGKVLTLHSAGVEGFKNARKGTNIAAQQAALTLGHRIREYGIESVRIRVQGIGAGRMSSIKGLSMTGLKIVSITDDTRVSWNPPRPRKQRRV</sequence>
<organism evidence="6">
    <name type="scientific">Harpegnathos saltator</name>
    <name type="common">Jerdon's jumping ant</name>
    <dbReference type="NCBI Taxonomy" id="610380"/>
    <lineage>
        <taxon>Eukaryota</taxon>
        <taxon>Metazoa</taxon>
        <taxon>Ecdysozoa</taxon>
        <taxon>Arthropoda</taxon>
        <taxon>Hexapoda</taxon>
        <taxon>Insecta</taxon>
        <taxon>Pterygota</taxon>
        <taxon>Neoptera</taxon>
        <taxon>Endopterygota</taxon>
        <taxon>Hymenoptera</taxon>
        <taxon>Apocrita</taxon>
        <taxon>Aculeata</taxon>
        <taxon>Formicoidea</taxon>
        <taxon>Formicidae</taxon>
        <taxon>Ponerinae</taxon>
        <taxon>Ponerini</taxon>
        <taxon>Harpegnathos</taxon>
    </lineage>
</organism>
<dbReference type="Proteomes" id="UP000008237">
    <property type="component" value="Unassembled WGS sequence"/>
</dbReference>
<keyword evidence="3" id="KW-0687">Ribonucleoprotein</keyword>
<gene>
    <name evidence="5" type="ORF">EAI_08943</name>
</gene>
<protein>
    <submittedName>
        <fullName evidence="5">30S ribosomal protein S11, chloroplastic</fullName>
    </submittedName>
</protein>
<dbReference type="KEGG" id="hst:105187960"/>
<evidence type="ECO:0000313" key="5">
    <source>
        <dbReference type="EMBL" id="EFN79273.1"/>
    </source>
</evidence>
<dbReference type="SUPFAM" id="SSF53137">
    <property type="entry name" value="Translational machinery components"/>
    <property type="match status" value="1"/>
</dbReference>
<evidence type="ECO:0000256" key="2">
    <source>
        <dbReference type="ARBA" id="ARBA00022980"/>
    </source>
</evidence>
<dbReference type="GO" id="GO:0003735">
    <property type="term" value="F:structural constituent of ribosome"/>
    <property type="evidence" value="ECO:0007669"/>
    <property type="project" value="InterPro"/>
</dbReference>
<dbReference type="InterPro" id="IPR036967">
    <property type="entry name" value="Ribosomal_uS11_sf"/>
</dbReference>
<evidence type="ECO:0000313" key="6">
    <source>
        <dbReference type="Proteomes" id="UP000008237"/>
    </source>
</evidence>
<evidence type="ECO:0000256" key="3">
    <source>
        <dbReference type="ARBA" id="ARBA00023274"/>
    </source>
</evidence>
<name>E2BYI9_HARSA</name>